<dbReference type="AlphaFoldDB" id="M4RKW3"/>
<gene>
    <name evidence="2" type="ORF">C427_2151</name>
</gene>
<dbReference type="HOGENOM" id="CLU_3082857_0_0_6"/>
<protein>
    <submittedName>
        <fullName evidence="2">Uncharacterized protein</fullName>
    </submittedName>
</protein>
<dbReference type="STRING" id="1129794.C427_2151"/>
<evidence type="ECO:0000313" key="2">
    <source>
        <dbReference type="EMBL" id="AGH44260.1"/>
    </source>
</evidence>
<dbReference type="EMBL" id="CP003837">
    <property type="protein sequence ID" value="AGH44260.1"/>
    <property type="molecule type" value="Genomic_DNA"/>
</dbReference>
<dbReference type="Proteomes" id="UP000011864">
    <property type="component" value="Chromosome"/>
</dbReference>
<name>M4RKW3_9ALTE</name>
<feature type="region of interest" description="Disordered" evidence="1">
    <location>
        <begin position="1"/>
        <end position="52"/>
    </location>
</feature>
<dbReference type="RefSeq" id="WP_015430698.1">
    <property type="nucleotide sequence ID" value="NC_020514.1"/>
</dbReference>
<evidence type="ECO:0000256" key="1">
    <source>
        <dbReference type="SAM" id="MobiDB-lite"/>
    </source>
</evidence>
<accession>M4RKW3</accession>
<proteinExistence type="predicted"/>
<evidence type="ECO:0000313" key="3">
    <source>
        <dbReference type="Proteomes" id="UP000011864"/>
    </source>
</evidence>
<keyword evidence="3" id="KW-1185">Reference proteome</keyword>
<sequence>MTIEEYQFSGQRSFNRWDSDKNDLVSMSEALPEARKNPELQSSSAQVVAVNE</sequence>
<dbReference type="PATRIC" id="fig|1129794.4.peg.2127"/>
<organism evidence="2 3">
    <name type="scientific">Paraglaciecola psychrophila 170</name>
    <dbReference type="NCBI Taxonomy" id="1129794"/>
    <lineage>
        <taxon>Bacteria</taxon>
        <taxon>Pseudomonadati</taxon>
        <taxon>Pseudomonadota</taxon>
        <taxon>Gammaproteobacteria</taxon>
        <taxon>Alteromonadales</taxon>
        <taxon>Alteromonadaceae</taxon>
        <taxon>Paraglaciecola</taxon>
    </lineage>
</organism>
<reference evidence="2 3" key="1">
    <citation type="journal article" date="2013" name="Genome Announc.">
        <title>Complete Genome Sequence of Glaciecola psychrophila Strain 170T.</title>
        <authorList>
            <person name="Yin J."/>
            <person name="Chen J."/>
            <person name="Liu G."/>
            <person name="Yu Y."/>
            <person name="Song L."/>
            <person name="Wang X."/>
            <person name="Qu X."/>
        </authorList>
    </citation>
    <scope>NUCLEOTIDE SEQUENCE [LARGE SCALE GENOMIC DNA]</scope>
    <source>
        <strain evidence="2 3">170</strain>
    </source>
</reference>
<dbReference type="KEGG" id="gps:C427_2151"/>